<evidence type="ECO:0000256" key="1">
    <source>
        <dbReference type="SAM" id="Coils"/>
    </source>
</evidence>
<sequence>TGMAEPYAAAQPAALEEGERRIEALDREIMALKNEMELKRDLARNSVLTIIERDNERVGNNPMIQQADNADSRIHSLDAPDKE</sequence>
<evidence type="ECO:0000313" key="4">
    <source>
        <dbReference type="Proteomes" id="UP000524010"/>
    </source>
</evidence>
<keyword evidence="1" id="KW-0175">Coiled coil</keyword>
<dbReference type="Proteomes" id="UP000524010">
    <property type="component" value="Unassembled WGS sequence"/>
</dbReference>
<organism evidence="3 4">
    <name type="scientific">Escherichia coli</name>
    <dbReference type="NCBI Taxonomy" id="562"/>
    <lineage>
        <taxon>Bacteria</taxon>
        <taxon>Pseudomonadati</taxon>
        <taxon>Pseudomonadota</taxon>
        <taxon>Gammaproteobacteria</taxon>
        <taxon>Enterobacterales</taxon>
        <taxon>Enterobacteriaceae</taxon>
        <taxon>Escherichia</taxon>
    </lineage>
</organism>
<reference evidence="3 4" key="1">
    <citation type="submission" date="2020-02" db="EMBL/GenBank/DDBJ databases">
        <authorList>
            <consortium name="PulseNet: The National Subtyping Network for Foodborne Disease Surveillance"/>
            <person name="Tarr C.L."/>
            <person name="Trees E."/>
            <person name="Katz L.S."/>
            <person name="Carleton-Romer H.A."/>
            <person name="Stroika S."/>
            <person name="Kucerova Z."/>
            <person name="Roache K.F."/>
            <person name="Sabol A.L."/>
            <person name="Besser J."/>
            <person name="Gerner-Smidt P."/>
        </authorList>
    </citation>
    <scope>NUCLEOTIDE SEQUENCE [LARGE SCALE GENOMIC DNA]</scope>
    <source>
        <strain evidence="3 4">PNUSAE005278</strain>
    </source>
</reference>
<evidence type="ECO:0000256" key="2">
    <source>
        <dbReference type="SAM" id="MobiDB-lite"/>
    </source>
</evidence>
<dbReference type="EMBL" id="AASRHK010000198">
    <property type="protein sequence ID" value="EFF8957254.1"/>
    <property type="molecule type" value="Genomic_DNA"/>
</dbReference>
<feature type="coiled-coil region" evidence="1">
    <location>
        <begin position="15"/>
        <end position="42"/>
    </location>
</feature>
<feature type="non-terminal residue" evidence="3">
    <location>
        <position position="1"/>
    </location>
</feature>
<gene>
    <name evidence="3" type="ORF">BTB68_005364</name>
</gene>
<dbReference type="AlphaFoldDB" id="A0A8S7P2J5"/>
<protein>
    <submittedName>
        <fullName evidence="3">Integrating conjugative element protein</fullName>
    </submittedName>
</protein>
<proteinExistence type="predicted"/>
<feature type="compositionally biased region" description="Basic and acidic residues" evidence="2">
    <location>
        <begin position="70"/>
        <end position="83"/>
    </location>
</feature>
<comment type="caution">
    <text evidence="3">The sequence shown here is derived from an EMBL/GenBank/DDBJ whole genome shotgun (WGS) entry which is preliminary data.</text>
</comment>
<feature type="region of interest" description="Disordered" evidence="2">
    <location>
        <begin position="59"/>
        <end position="83"/>
    </location>
</feature>
<name>A0A8S7P2J5_ECOLX</name>
<accession>A0A8S7P2J5</accession>
<evidence type="ECO:0000313" key="3">
    <source>
        <dbReference type="EMBL" id="EFF8957254.1"/>
    </source>
</evidence>